<evidence type="ECO:0000256" key="9">
    <source>
        <dbReference type="ARBA" id="ARBA00022741"/>
    </source>
</evidence>
<evidence type="ECO:0000256" key="12">
    <source>
        <dbReference type="ARBA" id="ARBA00022958"/>
    </source>
</evidence>
<keyword evidence="18" id="KW-1185">Reference proteome</keyword>
<dbReference type="Proteomes" id="UP000544872">
    <property type="component" value="Unassembled WGS sequence"/>
</dbReference>
<evidence type="ECO:0000256" key="10">
    <source>
        <dbReference type="ARBA" id="ARBA00022777"/>
    </source>
</evidence>
<feature type="binding site" evidence="16">
    <location>
        <begin position="108"/>
        <end position="111"/>
    </location>
    <ligand>
        <name>substrate</name>
    </ligand>
</feature>
<keyword evidence="13 16" id="KW-0173">Coenzyme A biosynthesis</keyword>
<keyword evidence="7 16" id="KW-0963">Cytoplasm</keyword>
<protein>
    <recommendedName>
        <fullName evidence="15 16">Type III pantothenate kinase</fullName>
        <ecNumber evidence="6 16">2.7.1.33</ecNumber>
    </recommendedName>
    <alternativeName>
        <fullName evidence="16">PanK-III</fullName>
    </alternativeName>
    <alternativeName>
        <fullName evidence="16">Pantothenic acid kinase</fullName>
    </alternativeName>
</protein>
<evidence type="ECO:0000313" key="18">
    <source>
        <dbReference type="Proteomes" id="UP000544872"/>
    </source>
</evidence>
<comment type="cofactor">
    <cofactor evidence="16">
        <name>NH4(+)</name>
        <dbReference type="ChEBI" id="CHEBI:28938"/>
    </cofactor>
    <cofactor evidence="16">
        <name>K(+)</name>
        <dbReference type="ChEBI" id="CHEBI:29103"/>
    </cofactor>
    <text evidence="16">A monovalent cation. Ammonium or potassium.</text>
</comment>
<dbReference type="AlphaFoldDB" id="A0A7W9ZFI8"/>
<comment type="pathway">
    <text evidence="4 16">Cofactor biosynthesis; coenzyme A biosynthesis; CoA from (R)-pantothenate: step 1/5.</text>
</comment>
<dbReference type="InterPro" id="IPR043129">
    <property type="entry name" value="ATPase_NBD"/>
</dbReference>
<feature type="active site" description="Proton acceptor" evidence="16">
    <location>
        <position position="110"/>
    </location>
</feature>
<dbReference type="PANTHER" id="PTHR34265">
    <property type="entry name" value="TYPE III PANTOTHENATE KINASE"/>
    <property type="match status" value="1"/>
</dbReference>
<evidence type="ECO:0000256" key="11">
    <source>
        <dbReference type="ARBA" id="ARBA00022840"/>
    </source>
</evidence>
<dbReference type="Gene3D" id="3.30.420.40">
    <property type="match status" value="2"/>
</dbReference>
<dbReference type="SUPFAM" id="SSF53067">
    <property type="entry name" value="Actin-like ATPase domain"/>
    <property type="match status" value="2"/>
</dbReference>
<dbReference type="RefSeq" id="WP_184263374.1">
    <property type="nucleotide sequence ID" value="NZ_JACIIX010000006.1"/>
</dbReference>
<dbReference type="GO" id="GO:0015937">
    <property type="term" value="P:coenzyme A biosynthetic process"/>
    <property type="evidence" value="ECO:0007669"/>
    <property type="project" value="UniProtKB-UniRule"/>
</dbReference>
<dbReference type="GO" id="GO:0005737">
    <property type="term" value="C:cytoplasm"/>
    <property type="evidence" value="ECO:0007669"/>
    <property type="project" value="UniProtKB-SubCell"/>
</dbReference>
<comment type="similarity">
    <text evidence="14 16">Belongs to the type III pantothenate kinase family.</text>
</comment>
<keyword evidence="16" id="KW-0479">Metal-binding</keyword>
<comment type="caution">
    <text evidence="17">The sequence shown here is derived from an EMBL/GenBank/DDBJ whole genome shotgun (WGS) entry which is preliminary data.</text>
</comment>
<evidence type="ECO:0000256" key="15">
    <source>
        <dbReference type="ARBA" id="ARBA00040883"/>
    </source>
</evidence>
<keyword evidence="11 16" id="KW-0067">ATP-binding</keyword>
<dbReference type="NCBIfam" id="NF009844">
    <property type="entry name" value="PRK13318.1-2"/>
    <property type="match status" value="1"/>
</dbReference>
<comment type="subunit">
    <text evidence="5 16">Homodimer.</text>
</comment>
<keyword evidence="12 16" id="KW-0630">Potassium</keyword>
<dbReference type="InterPro" id="IPR004619">
    <property type="entry name" value="Type_III_PanK"/>
</dbReference>
<dbReference type="NCBIfam" id="TIGR00671">
    <property type="entry name" value="baf"/>
    <property type="match status" value="1"/>
</dbReference>
<dbReference type="EMBL" id="JACIIX010000006">
    <property type="protein sequence ID" value="MBB6210546.1"/>
    <property type="molecule type" value="Genomic_DNA"/>
</dbReference>
<feature type="binding site" evidence="16">
    <location>
        <position position="130"/>
    </location>
    <ligand>
        <name>K(+)</name>
        <dbReference type="ChEBI" id="CHEBI:29103"/>
    </ligand>
</feature>
<evidence type="ECO:0000256" key="6">
    <source>
        <dbReference type="ARBA" id="ARBA00012102"/>
    </source>
</evidence>
<feature type="binding site" evidence="16">
    <location>
        <position position="185"/>
    </location>
    <ligand>
        <name>substrate</name>
    </ligand>
</feature>
<evidence type="ECO:0000256" key="14">
    <source>
        <dbReference type="ARBA" id="ARBA00038036"/>
    </source>
</evidence>
<dbReference type="GO" id="GO:0004594">
    <property type="term" value="F:pantothenate kinase activity"/>
    <property type="evidence" value="ECO:0007669"/>
    <property type="project" value="UniProtKB-UniRule"/>
</dbReference>
<evidence type="ECO:0000256" key="5">
    <source>
        <dbReference type="ARBA" id="ARBA00011738"/>
    </source>
</evidence>
<dbReference type="NCBIfam" id="NF009855">
    <property type="entry name" value="PRK13321.1"/>
    <property type="match status" value="1"/>
</dbReference>
<comment type="caution">
    <text evidence="16">Lacks conserved residue(s) required for the propagation of feature annotation.</text>
</comment>
<dbReference type="PANTHER" id="PTHR34265:SF1">
    <property type="entry name" value="TYPE III PANTOTHENATE KINASE"/>
    <property type="match status" value="1"/>
</dbReference>
<comment type="cofactor">
    <cofactor evidence="2">
        <name>K(+)</name>
        <dbReference type="ChEBI" id="CHEBI:29103"/>
    </cofactor>
</comment>
<keyword evidence="10 16" id="KW-0418">Kinase</keyword>
<dbReference type="GO" id="GO:0005524">
    <property type="term" value="F:ATP binding"/>
    <property type="evidence" value="ECO:0007669"/>
    <property type="project" value="UniProtKB-UniRule"/>
</dbReference>
<dbReference type="HAMAP" id="MF_01274">
    <property type="entry name" value="Pantothen_kinase_3"/>
    <property type="match status" value="1"/>
</dbReference>
<feature type="binding site" evidence="16">
    <location>
        <position position="133"/>
    </location>
    <ligand>
        <name>ATP</name>
        <dbReference type="ChEBI" id="CHEBI:30616"/>
    </ligand>
</feature>
<evidence type="ECO:0000256" key="1">
    <source>
        <dbReference type="ARBA" id="ARBA00001206"/>
    </source>
</evidence>
<sequence length="257" mass="27930">MLLVIDSGNTNTVFAVYDGDVLRGEWRSSTRSDRTADEYGVWLSQLMQFIDLKREDIKDAIIASVVPANLFTLKTLCRRYFATEPLVIGEPTVDLGLQIMMDRPEEVGADRLVNAVAAHVKYVGPLIVIDFGTATTFDVVDGAGNYHGGCICPGINLSLEALHMAAAQLPRVAVGRPAQVIGKSTVPAMRSGIYWGYVGLIEGLVKRISEEFGAPMTVIATGGLAPLFIEATEAIHHLDQDLTLRGLVEIYRRNKAA</sequence>
<reference evidence="17 18" key="1">
    <citation type="submission" date="2020-08" db="EMBL/GenBank/DDBJ databases">
        <title>Genomic Encyclopedia of Type Strains, Phase IV (KMG-IV): sequencing the most valuable type-strain genomes for metagenomic binning, comparative biology and taxonomic classification.</title>
        <authorList>
            <person name="Goeker M."/>
        </authorList>
    </citation>
    <scope>NUCLEOTIDE SEQUENCE [LARGE SCALE GENOMIC DNA]</scope>
    <source>
        <strain evidence="17 18">DSM 11590</strain>
    </source>
</reference>
<comment type="subcellular location">
    <subcellularLocation>
        <location evidence="3 16">Cytoplasm</location>
    </subcellularLocation>
</comment>
<gene>
    <name evidence="16" type="primary">coaX</name>
    <name evidence="17" type="ORF">FHS48_001962</name>
</gene>
<dbReference type="UniPathway" id="UPA00241">
    <property type="reaction ID" value="UER00352"/>
</dbReference>
<evidence type="ECO:0000256" key="3">
    <source>
        <dbReference type="ARBA" id="ARBA00004496"/>
    </source>
</evidence>
<dbReference type="EC" id="2.7.1.33" evidence="6 16"/>
<keyword evidence="8 16" id="KW-0808">Transferase</keyword>
<evidence type="ECO:0000313" key="17">
    <source>
        <dbReference type="EMBL" id="MBB6210546.1"/>
    </source>
</evidence>
<proteinExistence type="inferred from homology"/>
<dbReference type="NCBIfam" id="NF009848">
    <property type="entry name" value="PRK13318.1-6"/>
    <property type="match status" value="1"/>
</dbReference>
<dbReference type="Pfam" id="PF03309">
    <property type="entry name" value="Pan_kinase"/>
    <property type="match status" value="1"/>
</dbReference>
<feature type="binding site" evidence="16">
    <location>
        <begin position="6"/>
        <end position="13"/>
    </location>
    <ligand>
        <name>ATP</name>
        <dbReference type="ChEBI" id="CHEBI:30616"/>
    </ligand>
</feature>
<keyword evidence="9 16" id="KW-0547">Nucleotide-binding</keyword>
<accession>A0A7W9ZFI8</accession>
<evidence type="ECO:0000256" key="8">
    <source>
        <dbReference type="ARBA" id="ARBA00022679"/>
    </source>
</evidence>
<dbReference type="CDD" id="cd24015">
    <property type="entry name" value="ASKHA_NBD_PanK-III"/>
    <property type="match status" value="1"/>
</dbReference>
<evidence type="ECO:0000256" key="16">
    <source>
        <dbReference type="HAMAP-Rule" id="MF_01274"/>
    </source>
</evidence>
<evidence type="ECO:0000256" key="13">
    <source>
        <dbReference type="ARBA" id="ARBA00022993"/>
    </source>
</evidence>
<comment type="function">
    <text evidence="16">Catalyzes the phosphorylation of pantothenate (Pan), the first step in CoA biosynthesis.</text>
</comment>
<comment type="catalytic activity">
    <reaction evidence="1 16">
        <text>(R)-pantothenate + ATP = (R)-4'-phosphopantothenate + ADP + H(+)</text>
        <dbReference type="Rhea" id="RHEA:16373"/>
        <dbReference type="ChEBI" id="CHEBI:10986"/>
        <dbReference type="ChEBI" id="CHEBI:15378"/>
        <dbReference type="ChEBI" id="CHEBI:29032"/>
        <dbReference type="ChEBI" id="CHEBI:30616"/>
        <dbReference type="ChEBI" id="CHEBI:456216"/>
        <dbReference type="EC" id="2.7.1.33"/>
    </reaction>
</comment>
<evidence type="ECO:0000256" key="4">
    <source>
        <dbReference type="ARBA" id="ARBA00005225"/>
    </source>
</evidence>
<name>A0A7W9ZFI8_NOVIT</name>
<organism evidence="17 18">
    <name type="scientific">Novispirillum itersonii</name>
    <name type="common">Aquaspirillum itersonii</name>
    <dbReference type="NCBI Taxonomy" id="189"/>
    <lineage>
        <taxon>Bacteria</taxon>
        <taxon>Pseudomonadati</taxon>
        <taxon>Pseudomonadota</taxon>
        <taxon>Alphaproteobacteria</taxon>
        <taxon>Rhodospirillales</taxon>
        <taxon>Novispirillaceae</taxon>
        <taxon>Novispirillum</taxon>
    </lineage>
</organism>
<dbReference type="GO" id="GO:0046872">
    <property type="term" value="F:metal ion binding"/>
    <property type="evidence" value="ECO:0007669"/>
    <property type="project" value="UniProtKB-KW"/>
</dbReference>
<evidence type="ECO:0000256" key="2">
    <source>
        <dbReference type="ARBA" id="ARBA00001958"/>
    </source>
</evidence>
<evidence type="ECO:0000256" key="7">
    <source>
        <dbReference type="ARBA" id="ARBA00022490"/>
    </source>
</evidence>